<evidence type="ECO:0000256" key="6">
    <source>
        <dbReference type="ARBA" id="ARBA00022448"/>
    </source>
</evidence>
<keyword evidence="10 14" id="KW-0333">Golgi apparatus</keyword>
<dbReference type="Proteomes" id="UP001162156">
    <property type="component" value="Unassembled WGS sequence"/>
</dbReference>
<name>A0AAV8ZR36_9CUCU</name>
<keyword evidence="16" id="KW-1185">Reference proteome</keyword>
<sequence>MARQQQDVDELFEVKNYFYIGNYQQCINEAQKLRKPSSEITVQRDIFTYRSYMAQNKYLVVLDEINGASPDEIQPLKLLAEYLSSKPKRESVLAQLDQQISANANNETLILVAATIYMNENNLEAAYRVLHASESLEAIAFIIDILLKLDRVDIARKKLKEMQDKDDDATLTQLAQAWINVATSGDKLQDAYYIYQELVDKYGSTPLLLNGQAVTFIGQAKYEEAEAALQEALDKDANYPDTLVNMIVLQRLIGKTPEIANRYLSQLKDANPEHPYIKDLKQKESEFSRICQQYSPSNTSIPA</sequence>
<evidence type="ECO:0000256" key="12">
    <source>
        <dbReference type="ARBA" id="ARBA00023329"/>
    </source>
</evidence>
<dbReference type="SUPFAM" id="SSF48452">
    <property type="entry name" value="TPR-like"/>
    <property type="match status" value="1"/>
</dbReference>
<keyword evidence="9 14" id="KW-0653">Protein transport</keyword>
<dbReference type="Pfam" id="PF04733">
    <property type="entry name" value="Coatomer_E"/>
    <property type="match status" value="1"/>
</dbReference>
<dbReference type="EMBL" id="JANEYF010000571">
    <property type="protein sequence ID" value="KAJ8969220.1"/>
    <property type="molecule type" value="Genomic_DNA"/>
</dbReference>
<evidence type="ECO:0000256" key="1">
    <source>
        <dbReference type="ARBA" id="ARBA00004255"/>
    </source>
</evidence>
<keyword evidence="12 14" id="KW-0968">Cytoplasmic vesicle</keyword>
<accession>A0AAV8ZR36</accession>
<evidence type="ECO:0000313" key="15">
    <source>
        <dbReference type="EMBL" id="KAJ8969220.1"/>
    </source>
</evidence>
<comment type="subcellular location">
    <subcellularLocation>
        <location evidence="2">Cytoplasmic vesicle</location>
        <location evidence="2">COPI-coated vesicle membrane</location>
        <topology evidence="2">Peripheral membrane protein</topology>
        <orientation evidence="2">Cytoplasmic side</orientation>
    </subcellularLocation>
    <subcellularLocation>
        <location evidence="1">Golgi apparatus membrane</location>
        <topology evidence="1">Peripheral membrane protein</topology>
        <orientation evidence="1">Cytoplasmic side</orientation>
    </subcellularLocation>
</comment>
<dbReference type="PANTHER" id="PTHR10805">
    <property type="entry name" value="COATOMER SUBUNIT EPSILON"/>
    <property type="match status" value="1"/>
</dbReference>
<dbReference type="GO" id="GO:0006888">
    <property type="term" value="P:endoplasmic reticulum to Golgi vesicle-mediated transport"/>
    <property type="evidence" value="ECO:0007669"/>
    <property type="project" value="TreeGrafter"/>
</dbReference>
<evidence type="ECO:0000256" key="2">
    <source>
        <dbReference type="ARBA" id="ARBA00004347"/>
    </source>
</evidence>
<dbReference type="GO" id="GO:0006891">
    <property type="term" value="P:intra-Golgi vesicle-mediated transport"/>
    <property type="evidence" value="ECO:0007669"/>
    <property type="project" value="TreeGrafter"/>
</dbReference>
<dbReference type="AlphaFoldDB" id="A0AAV8ZR36"/>
<dbReference type="GO" id="GO:0006890">
    <property type="term" value="P:retrograde vesicle-mediated transport, Golgi to endoplasmic reticulum"/>
    <property type="evidence" value="ECO:0007669"/>
    <property type="project" value="UniProtKB-UniRule"/>
</dbReference>
<dbReference type="GO" id="GO:0015031">
    <property type="term" value="P:protein transport"/>
    <property type="evidence" value="ECO:0007669"/>
    <property type="project" value="UniProtKB-UniRule"/>
</dbReference>
<dbReference type="InterPro" id="IPR011990">
    <property type="entry name" value="TPR-like_helical_dom_sf"/>
</dbReference>
<evidence type="ECO:0000256" key="13">
    <source>
        <dbReference type="ARBA" id="ARBA00025582"/>
    </source>
</evidence>
<keyword evidence="8 14" id="KW-0931">ER-Golgi transport</keyword>
<protein>
    <recommendedName>
        <fullName evidence="5 14">Coatomer subunit epsilon</fullName>
    </recommendedName>
</protein>
<evidence type="ECO:0000256" key="3">
    <source>
        <dbReference type="ARBA" id="ARBA00008827"/>
    </source>
</evidence>
<gene>
    <name evidence="15" type="ORF">NQ314_001861</name>
</gene>
<evidence type="ECO:0000256" key="4">
    <source>
        <dbReference type="ARBA" id="ARBA00011775"/>
    </source>
</evidence>
<evidence type="ECO:0000256" key="14">
    <source>
        <dbReference type="PIRNR" id="PIRNR016478"/>
    </source>
</evidence>
<dbReference type="InterPro" id="IPR006822">
    <property type="entry name" value="Coatomer_esu"/>
</dbReference>
<keyword evidence="6 14" id="KW-0813">Transport</keyword>
<dbReference type="PANTHER" id="PTHR10805:SF0">
    <property type="entry name" value="COATOMER SUBUNIT EPSILON"/>
    <property type="match status" value="1"/>
</dbReference>
<evidence type="ECO:0000256" key="11">
    <source>
        <dbReference type="ARBA" id="ARBA00023136"/>
    </source>
</evidence>
<organism evidence="15 16">
    <name type="scientific">Rhamnusium bicolor</name>
    <dbReference type="NCBI Taxonomy" id="1586634"/>
    <lineage>
        <taxon>Eukaryota</taxon>
        <taxon>Metazoa</taxon>
        <taxon>Ecdysozoa</taxon>
        <taxon>Arthropoda</taxon>
        <taxon>Hexapoda</taxon>
        <taxon>Insecta</taxon>
        <taxon>Pterygota</taxon>
        <taxon>Neoptera</taxon>
        <taxon>Endopterygota</taxon>
        <taxon>Coleoptera</taxon>
        <taxon>Polyphaga</taxon>
        <taxon>Cucujiformia</taxon>
        <taxon>Chrysomeloidea</taxon>
        <taxon>Cerambycidae</taxon>
        <taxon>Lepturinae</taxon>
        <taxon>Rhagiini</taxon>
        <taxon>Rhamnusium</taxon>
    </lineage>
</organism>
<evidence type="ECO:0000256" key="8">
    <source>
        <dbReference type="ARBA" id="ARBA00022892"/>
    </source>
</evidence>
<dbReference type="GO" id="GO:0005198">
    <property type="term" value="F:structural molecule activity"/>
    <property type="evidence" value="ECO:0007669"/>
    <property type="project" value="UniProtKB-UniRule"/>
</dbReference>
<keyword evidence="7 14" id="KW-0963">Cytoplasm</keyword>
<dbReference type="PIRSF" id="PIRSF016478">
    <property type="entry name" value="Coatomer_esu"/>
    <property type="match status" value="1"/>
</dbReference>
<dbReference type="GO" id="GO:0000139">
    <property type="term" value="C:Golgi membrane"/>
    <property type="evidence" value="ECO:0007669"/>
    <property type="project" value="UniProtKB-SubCell"/>
</dbReference>
<comment type="similarity">
    <text evidence="3 14">Belongs to the COPE family.</text>
</comment>
<comment type="function">
    <text evidence="13 14">The coatomer is a cytosolic protein complex that binds to dilysine motifs and reversibly associates with Golgi non-clathrin-coated vesicles, which further mediate biosynthetic protein transport from the ER, via the Golgi up to the trans Golgi network. The coatomer complex is required for budding from Golgi membranes, and is essential for the retrograde Golgi-to-ER transport of dilysine-tagged proteins.</text>
</comment>
<dbReference type="GO" id="GO:0030126">
    <property type="term" value="C:COPI vesicle coat"/>
    <property type="evidence" value="ECO:0007669"/>
    <property type="project" value="TreeGrafter"/>
</dbReference>
<dbReference type="FunFam" id="1.25.40.10:FF:000140">
    <property type="entry name" value="Coatomer subunit epsilon"/>
    <property type="match status" value="1"/>
</dbReference>
<evidence type="ECO:0000256" key="7">
    <source>
        <dbReference type="ARBA" id="ARBA00022490"/>
    </source>
</evidence>
<evidence type="ECO:0000256" key="10">
    <source>
        <dbReference type="ARBA" id="ARBA00023034"/>
    </source>
</evidence>
<reference evidence="15" key="1">
    <citation type="journal article" date="2023" name="Insect Mol. Biol.">
        <title>Genome sequencing provides insights into the evolution of gene families encoding plant cell wall-degrading enzymes in longhorned beetles.</title>
        <authorList>
            <person name="Shin N.R."/>
            <person name="Okamura Y."/>
            <person name="Kirsch R."/>
            <person name="Pauchet Y."/>
        </authorList>
    </citation>
    <scope>NUCLEOTIDE SEQUENCE</scope>
    <source>
        <strain evidence="15">RBIC_L_NR</strain>
    </source>
</reference>
<evidence type="ECO:0000256" key="9">
    <source>
        <dbReference type="ARBA" id="ARBA00022927"/>
    </source>
</evidence>
<proteinExistence type="inferred from homology"/>
<comment type="caution">
    <text evidence="15">The sequence shown here is derived from an EMBL/GenBank/DDBJ whole genome shotgun (WGS) entry which is preliminary data.</text>
</comment>
<evidence type="ECO:0000313" key="16">
    <source>
        <dbReference type="Proteomes" id="UP001162156"/>
    </source>
</evidence>
<dbReference type="Gene3D" id="1.25.40.10">
    <property type="entry name" value="Tetratricopeptide repeat domain"/>
    <property type="match status" value="1"/>
</dbReference>
<keyword evidence="11 14" id="KW-0472">Membrane</keyword>
<comment type="subunit">
    <text evidence="4">Oligomeric complex that consists of at least the alpha, beta, beta', gamma, delta, epsilon and zeta subunits.</text>
</comment>
<evidence type="ECO:0000256" key="5">
    <source>
        <dbReference type="ARBA" id="ARBA00015828"/>
    </source>
</evidence>